<keyword evidence="1" id="KW-0863">Zinc-finger</keyword>
<keyword evidence="1" id="KW-0862">Zinc</keyword>
<proteinExistence type="predicted"/>
<feature type="region of interest" description="Disordered" evidence="2">
    <location>
        <begin position="170"/>
        <end position="203"/>
    </location>
</feature>
<keyword evidence="1" id="KW-0479">Metal-binding</keyword>
<evidence type="ECO:0000256" key="2">
    <source>
        <dbReference type="SAM" id="MobiDB-lite"/>
    </source>
</evidence>
<evidence type="ECO:0000259" key="3">
    <source>
        <dbReference type="PROSITE" id="PS50158"/>
    </source>
</evidence>
<keyword evidence="5" id="KW-1185">Reference proteome</keyword>
<evidence type="ECO:0000313" key="4">
    <source>
        <dbReference type="EMBL" id="CAI6375411.1"/>
    </source>
</evidence>
<protein>
    <recommendedName>
        <fullName evidence="3">CCHC-type domain-containing protein</fullName>
    </recommendedName>
</protein>
<sequence length="433" mass="46721">MEDSSSGTTTDAARTTLADKLIASGSNAQMVQTEKLSVMSEKQLHDKLENMEKVEGESFDRVGRRLNTMLEAIRVAKSVAKPVQTALAEAVTAFNQATNARKLRQKVAERLKAVSKDAPTTVAVEDTLDAAAPVLAEIRSINSKLNDYGVKIEALTASIKGDGNEAWTEVARKRSGPKQKTGTSAGGTLTTGDSPGESTKQRARVRPAAIMIDVDNQEEFPALAQKIKSGINVGDNITSMRKTKSGGLLLEVRGDQSVVDTVRSEVARVSGDAAHVRLLLQRSLVEIRDIDSWSCKEDISGTIARDAGIPEVSVNVVSLRSTYGGSQTALVLLPMGPANGIITRGRIKISVVSCRVRLAERRRARCFNCCVYDHEAKDCKGIDRRKCCRRCGESGHFAKACEAAPTSAAEFRKKLESEALGYKETQTVVKQDA</sequence>
<dbReference type="SMART" id="SM00343">
    <property type="entry name" value="ZnF_C2HC"/>
    <property type="match status" value="2"/>
</dbReference>
<dbReference type="GO" id="GO:0008270">
    <property type="term" value="F:zinc ion binding"/>
    <property type="evidence" value="ECO:0007669"/>
    <property type="project" value="UniProtKB-KW"/>
</dbReference>
<dbReference type="AlphaFoldDB" id="A0AAV0Y7K0"/>
<organism evidence="4 5">
    <name type="scientific">Macrosiphum euphorbiae</name>
    <name type="common">potato aphid</name>
    <dbReference type="NCBI Taxonomy" id="13131"/>
    <lineage>
        <taxon>Eukaryota</taxon>
        <taxon>Metazoa</taxon>
        <taxon>Ecdysozoa</taxon>
        <taxon>Arthropoda</taxon>
        <taxon>Hexapoda</taxon>
        <taxon>Insecta</taxon>
        <taxon>Pterygota</taxon>
        <taxon>Neoptera</taxon>
        <taxon>Paraneoptera</taxon>
        <taxon>Hemiptera</taxon>
        <taxon>Sternorrhyncha</taxon>
        <taxon>Aphidomorpha</taxon>
        <taxon>Aphidoidea</taxon>
        <taxon>Aphididae</taxon>
        <taxon>Macrosiphini</taxon>
        <taxon>Macrosiphum</taxon>
    </lineage>
</organism>
<dbReference type="PROSITE" id="PS50158">
    <property type="entry name" value="ZF_CCHC"/>
    <property type="match status" value="1"/>
</dbReference>
<reference evidence="4 5" key="1">
    <citation type="submission" date="2023-01" db="EMBL/GenBank/DDBJ databases">
        <authorList>
            <person name="Whitehead M."/>
        </authorList>
    </citation>
    <scope>NUCLEOTIDE SEQUENCE [LARGE SCALE GENOMIC DNA]</scope>
</reference>
<dbReference type="GO" id="GO:0003676">
    <property type="term" value="F:nucleic acid binding"/>
    <property type="evidence" value="ECO:0007669"/>
    <property type="project" value="InterPro"/>
</dbReference>
<feature type="domain" description="CCHC-type" evidence="3">
    <location>
        <begin position="388"/>
        <end position="401"/>
    </location>
</feature>
<feature type="compositionally biased region" description="Low complexity" evidence="2">
    <location>
        <begin position="181"/>
        <end position="192"/>
    </location>
</feature>
<dbReference type="InterPro" id="IPR001878">
    <property type="entry name" value="Znf_CCHC"/>
</dbReference>
<evidence type="ECO:0000256" key="1">
    <source>
        <dbReference type="PROSITE-ProRule" id="PRU00047"/>
    </source>
</evidence>
<comment type="caution">
    <text evidence="4">The sequence shown here is derived from an EMBL/GenBank/DDBJ whole genome shotgun (WGS) entry which is preliminary data.</text>
</comment>
<dbReference type="EMBL" id="CARXXK010001328">
    <property type="protein sequence ID" value="CAI6375411.1"/>
    <property type="molecule type" value="Genomic_DNA"/>
</dbReference>
<name>A0AAV0Y7K0_9HEMI</name>
<dbReference type="Proteomes" id="UP001160148">
    <property type="component" value="Unassembled WGS sequence"/>
</dbReference>
<dbReference type="Gene3D" id="4.10.60.10">
    <property type="entry name" value="Zinc finger, CCHC-type"/>
    <property type="match status" value="1"/>
</dbReference>
<gene>
    <name evidence="4" type="ORF">MEUPH1_LOCUS28920</name>
</gene>
<dbReference type="InterPro" id="IPR036875">
    <property type="entry name" value="Znf_CCHC_sf"/>
</dbReference>
<evidence type="ECO:0000313" key="5">
    <source>
        <dbReference type="Proteomes" id="UP001160148"/>
    </source>
</evidence>
<dbReference type="SUPFAM" id="SSF57756">
    <property type="entry name" value="Retrovirus zinc finger-like domains"/>
    <property type="match status" value="1"/>
</dbReference>
<accession>A0AAV0Y7K0</accession>